<dbReference type="GO" id="GO:0005654">
    <property type="term" value="C:nucleoplasm"/>
    <property type="evidence" value="ECO:0007669"/>
    <property type="project" value="TreeGrafter"/>
</dbReference>
<dbReference type="InterPro" id="IPR027267">
    <property type="entry name" value="AH/BAR_dom_sf"/>
</dbReference>
<evidence type="ECO:0000313" key="7">
    <source>
        <dbReference type="Proteomes" id="UP001209878"/>
    </source>
</evidence>
<dbReference type="GO" id="GO:0007009">
    <property type="term" value="P:plasma membrane organization"/>
    <property type="evidence" value="ECO:0007669"/>
    <property type="project" value="InterPro"/>
</dbReference>
<dbReference type="PANTHER" id="PTHR14206">
    <property type="entry name" value="BRAIN-SPECIFIC ANGIOGENESIS INHIBITOR 1-ASSOCIATED PROTEIN 2"/>
    <property type="match status" value="1"/>
</dbReference>
<dbReference type="GO" id="GO:0051764">
    <property type="term" value="P:actin crosslink formation"/>
    <property type="evidence" value="ECO:0007669"/>
    <property type="project" value="TreeGrafter"/>
</dbReference>
<evidence type="ECO:0000256" key="1">
    <source>
        <dbReference type="ARBA" id="ARBA00022443"/>
    </source>
</evidence>
<dbReference type="EMBL" id="JAODUO010000026">
    <property type="protein sequence ID" value="KAK2192646.1"/>
    <property type="molecule type" value="Genomic_DNA"/>
</dbReference>
<dbReference type="GO" id="GO:0005829">
    <property type="term" value="C:cytosol"/>
    <property type="evidence" value="ECO:0007669"/>
    <property type="project" value="TreeGrafter"/>
</dbReference>
<dbReference type="InterPro" id="IPR036028">
    <property type="entry name" value="SH3-like_dom_sf"/>
</dbReference>
<reference evidence="6" key="1">
    <citation type="journal article" date="2023" name="Mol. Biol. Evol.">
        <title>Third-Generation Sequencing Reveals the Adaptive Role of the Epigenome in Three Deep-Sea Polychaetes.</title>
        <authorList>
            <person name="Perez M."/>
            <person name="Aroh O."/>
            <person name="Sun Y."/>
            <person name="Lan Y."/>
            <person name="Juniper S.K."/>
            <person name="Young C.R."/>
            <person name="Angers B."/>
            <person name="Qian P.Y."/>
        </authorList>
    </citation>
    <scope>NUCLEOTIDE SEQUENCE</scope>
    <source>
        <strain evidence="6">R07B-5</strain>
    </source>
</reference>
<feature type="region of interest" description="Disordered" evidence="3">
    <location>
        <begin position="577"/>
        <end position="612"/>
    </location>
</feature>
<dbReference type="PROSITE" id="PS50002">
    <property type="entry name" value="SH3"/>
    <property type="match status" value="1"/>
</dbReference>
<dbReference type="InterPro" id="IPR027681">
    <property type="entry name" value="IRSp53/IRTKS/Pinkbar"/>
</dbReference>
<sequence length="634" mass="70604">MHLLVVGTALLQLAELCRHINTQVVDNIKLFHSELLMPLETKQEAEYKQIQTVYKKYMAGHKYNAVPYEKAQAALKKHKKKTKAKYGFDQKEMQYARQVRECRVSLNEFHLQGLRQALLEERQCYCFLLDRTCVVMHNYSERLCKMHETVSKQISEWQSLCEDPCTLPESSEAVIQAFRNQDGTYCGVEEIQDLRHRRTTECDLDHHTLPDGMNGRHMTGCGESGSITCSSTPSTCSEPNQQSDTQQKLTTMPMCQRQASSHVQAMYSYTSADDIQLNFMEGDIIAVMGERKDGWQYGENIHTKGVGWFPISFTQPLSERRPDRHQNSALRHRVKSLGNLYDLGNPNYQFTLDTTTGQLQRSHTIAERPMSMYVDGSQLYNVQTTPYGLTKMFIPKTILEAEEKYVSSPVSEMNSQYRNNLLSAQRMAPPGGGSGDRIEPATSGSVPDVSHTTHLDIVPPPPLDELCFPSPPPPSPLPSTPPPPTTLTTHLSHPIASVGGGCVPAGSRPPRSACEWGYTDQRGGNYTTHSHLVYAPAPVSFTPATYAPASIPYLPITSPGTSSSGYSSGASRLSYPIHSTSSTLPRLPPPPLPPPNLAPPLPPPNMPPPPQSYSYSNNLQRLVASIHLNHIFWI</sequence>
<dbReference type="Pfam" id="PF08397">
    <property type="entry name" value="IMD"/>
    <property type="match status" value="1"/>
</dbReference>
<keyword evidence="4" id="KW-0732">Signal</keyword>
<feature type="signal peptide" evidence="4">
    <location>
        <begin position="1"/>
        <end position="19"/>
    </location>
</feature>
<dbReference type="Gene3D" id="2.30.30.40">
    <property type="entry name" value="SH3 Domains"/>
    <property type="match status" value="1"/>
</dbReference>
<evidence type="ECO:0000256" key="4">
    <source>
        <dbReference type="SAM" id="SignalP"/>
    </source>
</evidence>
<feature type="compositionally biased region" description="Pro residues" evidence="3">
    <location>
        <begin position="586"/>
        <end position="611"/>
    </location>
</feature>
<dbReference type="Proteomes" id="UP001209878">
    <property type="component" value="Unassembled WGS sequence"/>
</dbReference>
<evidence type="ECO:0000256" key="3">
    <source>
        <dbReference type="SAM" id="MobiDB-lite"/>
    </source>
</evidence>
<dbReference type="Gene3D" id="1.20.1270.60">
    <property type="entry name" value="Arfaptin homology (AH) domain/BAR domain"/>
    <property type="match status" value="1"/>
</dbReference>
<feature type="chain" id="PRO_5042266539" description="SH3 domain-containing protein" evidence="4">
    <location>
        <begin position="20"/>
        <end position="634"/>
    </location>
</feature>
<dbReference type="GO" id="GO:0051017">
    <property type="term" value="P:actin filament bundle assembly"/>
    <property type="evidence" value="ECO:0007669"/>
    <property type="project" value="TreeGrafter"/>
</dbReference>
<organism evidence="6 7">
    <name type="scientific">Ridgeia piscesae</name>
    <name type="common">Tubeworm</name>
    <dbReference type="NCBI Taxonomy" id="27915"/>
    <lineage>
        <taxon>Eukaryota</taxon>
        <taxon>Metazoa</taxon>
        <taxon>Spiralia</taxon>
        <taxon>Lophotrochozoa</taxon>
        <taxon>Annelida</taxon>
        <taxon>Polychaeta</taxon>
        <taxon>Sedentaria</taxon>
        <taxon>Canalipalpata</taxon>
        <taxon>Sabellida</taxon>
        <taxon>Siboglinidae</taxon>
        <taxon>Ridgeia</taxon>
    </lineage>
</organism>
<feature type="compositionally biased region" description="Pro residues" evidence="3">
    <location>
        <begin position="458"/>
        <end position="485"/>
    </location>
</feature>
<proteinExistence type="predicted"/>
<dbReference type="GO" id="GO:0030838">
    <property type="term" value="P:positive regulation of actin filament polymerization"/>
    <property type="evidence" value="ECO:0007669"/>
    <property type="project" value="TreeGrafter"/>
</dbReference>
<gene>
    <name evidence="6" type="ORF">NP493_27g05022</name>
</gene>
<evidence type="ECO:0000259" key="5">
    <source>
        <dbReference type="PROSITE" id="PS50002"/>
    </source>
</evidence>
<keyword evidence="7" id="KW-1185">Reference proteome</keyword>
<dbReference type="InterPro" id="IPR013606">
    <property type="entry name" value="I-BAR_dom"/>
</dbReference>
<name>A0AAD9PD55_RIDPI</name>
<feature type="region of interest" description="Disordered" evidence="3">
    <location>
        <begin position="424"/>
        <end position="487"/>
    </location>
</feature>
<dbReference type="InterPro" id="IPR001452">
    <property type="entry name" value="SH3_domain"/>
</dbReference>
<comment type="caution">
    <text evidence="6">The sequence shown here is derived from an EMBL/GenBank/DDBJ whole genome shotgun (WGS) entry which is preliminary data.</text>
</comment>
<dbReference type="PANTHER" id="PTHR14206:SF7">
    <property type="entry name" value="INSULIN RECEPTOR SUBSTRATE 53 KDA, ISOFORM A"/>
    <property type="match status" value="1"/>
</dbReference>
<dbReference type="SUPFAM" id="SSF103657">
    <property type="entry name" value="BAR/IMD domain-like"/>
    <property type="match status" value="1"/>
</dbReference>
<evidence type="ECO:0000256" key="2">
    <source>
        <dbReference type="PROSITE-ProRule" id="PRU00192"/>
    </source>
</evidence>
<evidence type="ECO:0000313" key="6">
    <source>
        <dbReference type="EMBL" id="KAK2192646.1"/>
    </source>
</evidence>
<accession>A0AAD9PD55</accession>
<keyword evidence="1 2" id="KW-0728">SH3 domain</keyword>
<dbReference type="SUPFAM" id="SSF50044">
    <property type="entry name" value="SH3-domain"/>
    <property type="match status" value="1"/>
</dbReference>
<dbReference type="AlphaFoldDB" id="A0AAD9PD55"/>
<feature type="domain" description="SH3" evidence="5">
    <location>
        <begin position="258"/>
        <end position="319"/>
    </location>
</feature>
<protein>
    <recommendedName>
        <fullName evidence="5">SH3 domain-containing protein</fullName>
    </recommendedName>
</protein>
<dbReference type="SMART" id="SM00326">
    <property type="entry name" value="SH3"/>
    <property type="match status" value="1"/>
</dbReference>
<dbReference type="Pfam" id="PF00018">
    <property type="entry name" value="SH3_1"/>
    <property type="match status" value="1"/>
</dbReference>